<organism evidence="14">
    <name type="scientific">Clastoptera arizonana</name>
    <name type="common">Arizona spittle bug</name>
    <dbReference type="NCBI Taxonomy" id="38151"/>
    <lineage>
        <taxon>Eukaryota</taxon>
        <taxon>Metazoa</taxon>
        <taxon>Ecdysozoa</taxon>
        <taxon>Arthropoda</taxon>
        <taxon>Hexapoda</taxon>
        <taxon>Insecta</taxon>
        <taxon>Pterygota</taxon>
        <taxon>Neoptera</taxon>
        <taxon>Paraneoptera</taxon>
        <taxon>Hemiptera</taxon>
        <taxon>Auchenorrhyncha</taxon>
        <taxon>Cercopoidea</taxon>
        <taxon>Clastopteridae</taxon>
        <taxon>Clastoptera</taxon>
    </lineage>
</organism>
<keyword evidence="3" id="KW-0677">Repeat</keyword>
<dbReference type="PANTHER" id="PTHR24399:SF70">
    <property type="entry name" value="C2H2-TYPE DOMAIN-CONTAINING PROTEIN"/>
    <property type="match status" value="1"/>
</dbReference>
<feature type="domain" description="C2H2-type" evidence="12">
    <location>
        <begin position="416"/>
        <end position="443"/>
    </location>
</feature>
<evidence type="ECO:0000256" key="8">
    <source>
        <dbReference type="ARBA" id="ARBA00023163"/>
    </source>
</evidence>
<dbReference type="Pfam" id="PF13894">
    <property type="entry name" value="zf-C2H2_4"/>
    <property type="match status" value="1"/>
</dbReference>
<dbReference type="GO" id="GO:0008270">
    <property type="term" value="F:zinc ion binding"/>
    <property type="evidence" value="ECO:0007669"/>
    <property type="project" value="UniProtKB-UniRule"/>
</dbReference>
<feature type="domain" description="ZAD" evidence="13">
    <location>
        <begin position="14"/>
        <end position="96"/>
    </location>
</feature>
<keyword evidence="6" id="KW-0805">Transcription regulation</keyword>
<evidence type="ECO:0000256" key="10">
    <source>
        <dbReference type="PROSITE-ProRule" id="PRU00042"/>
    </source>
</evidence>
<keyword evidence="8" id="KW-0804">Transcription</keyword>
<keyword evidence="7" id="KW-0238">DNA-binding</keyword>
<dbReference type="SMART" id="SM00868">
    <property type="entry name" value="zf-AD"/>
    <property type="match status" value="1"/>
</dbReference>
<dbReference type="InterPro" id="IPR013087">
    <property type="entry name" value="Znf_C2H2_type"/>
</dbReference>
<evidence type="ECO:0000256" key="9">
    <source>
        <dbReference type="ARBA" id="ARBA00023242"/>
    </source>
</evidence>
<dbReference type="EMBL" id="GEDC01028874">
    <property type="protein sequence ID" value="JAS08424.1"/>
    <property type="molecule type" value="Transcribed_RNA"/>
</dbReference>
<dbReference type="PROSITE" id="PS51915">
    <property type="entry name" value="ZAD"/>
    <property type="match status" value="1"/>
</dbReference>
<feature type="binding site" evidence="11">
    <location>
        <position position="69"/>
    </location>
    <ligand>
        <name>Zn(2+)</name>
        <dbReference type="ChEBI" id="CHEBI:29105"/>
    </ligand>
</feature>
<evidence type="ECO:0000256" key="5">
    <source>
        <dbReference type="ARBA" id="ARBA00022833"/>
    </source>
</evidence>
<evidence type="ECO:0000256" key="4">
    <source>
        <dbReference type="ARBA" id="ARBA00022771"/>
    </source>
</evidence>
<reference evidence="14" key="1">
    <citation type="submission" date="2015-12" db="EMBL/GenBank/DDBJ databases">
        <title>De novo transcriptome assembly of four potential Pierce s Disease insect vectors from Arizona vineyards.</title>
        <authorList>
            <person name="Tassone E.E."/>
        </authorList>
    </citation>
    <scope>NUCLEOTIDE SEQUENCE</scope>
</reference>
<dbReference type="Gene3D" id="3.30.160.60">
    <property type="entry name" value="Classic Zinc Finger"/>
    <property type="match status" value="7"/>
</dbReference>
<dbReference type="GO" id="GO:0005654">
    <property type="term" value="C:nucleoplasm"/>
    <property type="evidence" value="ECO:0007669"/>
    <property type="project" value="TreeGrafter"/>
</dbReference>
<dbReference type="SUPFAM" id="SSF57667">
    <property type="entry name" value="beta-beta-alpha zinc fingers"/>
    <property type="match status" value="6"/>
</dbReference>
<evidence type="ECO:0000259" key="13">
    <source>
        <dbReference type="PROSITE" id="PS51915"/>
    </source>
</evidence>
<feature type="binding site" evidence="11">
    <location>
        <position position="19"/>
    </location>
    <ligand>
        <name>Zn(2+)</name>
        <dbReference type="ChEBI" id="CHEBI:29105"/>
    </ligand>
</feature>
<evidence type="ECO:0008006" key="15">
    <source>
        <dbReference type="Google" id="ProtNLM"/>
    </source>
</evidence>
<dbReference type="GO" id="GO:0001227">
    <property type="term" value="F:DNA-binding transcription repressor activity, RNA polymerase II-specific"/>
    <property type="evidence" value="ECO:0007669"/>
    <property type="project" value="TreeGrafter"/>
</dbReference>
<dbReference type="PROSITE" id="PS50157">
    <property type="entry name" value="ZINC_FINGER_C2H2_2"/>
    <property type="match status" value="9"/>
</dbReference>
<dbReference type="PANTHER" id="PTHR24399">
    <property type="entry name" value="ZINC FINGER AND BTB DOMAIN-CONTAINING"/>
    <property type="match status" value="1"/>
</dbReference>
<feature type="binding site" evidence="11">
    <location>
        <position position="72"/>
    </location>
    <ligand>
        <name>Zn(2+)</name>
        <dbReference type="ChEBI" id="CHEBI:29105"/>
    </ligand>
</feature>
<protein>
    <recommendedName>
        <fullName evidence="15">Protein krueppel</fullName>
    </recommendedName>
</protein>
<feature type="domain" description="C2H2-type" evidence="12">
    <location>
        <begin position="389"/>
        <end position="416"/>
    </location>
</feature>
<proteinExistence type="predicted"/>
<dbReference type="FunFam" id="3.30.160.60:FF:000100">
    <property type="entry name" value="Zinc finger 45-like"/>
    <property type="match status" value="1"/>
</dbReference>
<dbReference type="SUPFAM" id="SSF57716">
    <property type="entry name" value="Glucocorticoid receptor-like (DNA-binding domain)"/>
    <property type="match status" value="1"/>
</dbReference>
<feature type="domain" description="C2H2-type" evidence="12">
    <location>
        <begin position="302"/>
        <end position="329"/>
    </location>
</feature>
<feature type="domain" description="C2H2-type" evidence="12">
    <location>
        <begin position="276"/>
        <end position="303"/>
    </location>
</feature>
<keyword evidence="2 11" id="KW-0479">Metal-binding</keyword>
<dbReference type="PROSITE" id="PS00028">
    <property type="entry name" value="ZINC_FINGER_C2H2_1"/>
    <property type="match status" value="7"/>
</dbReference>
<dbReference type="FunFam" id="3.30.160.60:FF:000965">
    <property type="entry name" value="Neurotrophin receptor-interacting factor homolog"/>
    <property type="match status" value="1"/>
</dbReference>
<evidence type="ECO:0000256" key="6">
    <source>
        <dbReference type="ARBA" id="ARBA00023015"/>
    </source>
</evidence>
<comment type="subcellular location">
    <subcellularLocation>
        <location evidence="1">Nucleus</location>
    </subcellularLocation>
</comment>
<dbReference type="Pfam" id="PF13912">
    <property type="entry name" value="zf-C2H2_6"/>
    <property type="match status" value="1"/>
</dbReference>
<dbReference type="SMART" id="SM00355">
    <property type="entry name" value="ZnF_C2H2"/>
    <property type="match status" value="10"/>
</dbReference>
<dbReference type="Pfam" id="PF00096">
    <property type="entry name" value="zf-C2H2"/>
    <property type="match status" value="4"/>
</dbReference>
<feature type="domain" description="C2H2-type" evidence="12">
    <location>
        <begin position="472"/>
        <end position="496"/>
    </location>
</feature>
<dbReference type="Pfam" id="PF07776">
    <property type="entry name" value="zf-AD"/>
    <property type="match status" value="1"/>
</dbReference>
<dbReference type="AlphaFoldDB" id="A0A1B6C4W0"/>
<feature type="domain" description="C2H2-type" evidence="12">
    <location>
        <begin position="361"/>
        <end position="388"/>
    </location>
</feature>
<evidence type="ECO:0000256" key="11">
    <source>
        <dbReference type="PROSITE-ProRule" id="PRU01263"/>
    </source>
</evidence>
<evidence type="ECO:0000259" key="12">
    <source>
        <dbReference type="PROSITE" id="PS50157"/>
    </source>
</evidence>
<feature type="domain" description="C2H2-type" evidence="12">
    <location>
        <begin position="218"/>
        <end position="241"/>
    </location>
</feature>
<feature type="domain" description="C2H2-type" evidence="12">
    <location>
        <begin position="330"/>
        <end position="359"/>
    </location>
</feature>
<evidence type="ECO:0000313" key="14">
    <source>
        <dbReference type="EMBL" id="JAS08424.1"/>
    </source>
</evidence>
<accession>A0A1B6C4W0</accession>
<dbReference type="InterPro" id="IPR036236">
    <property type="entry name" value="Znf_C2H2_sf"/>
</dbReference>
<dbReference type="InterPro" id="IPR012934">
    <property type="entry name" value="Znf_AD"/>
</dbReference>
<evidence type="ECO:0000256" key="3">
    <source>
        <dbReference type="ARBA" id="ARBA00022737"/>
    </source>
</evidence>
<evidence type="ECO:0000256" key="2">
    <source>
        <dbReference type="ARBA" id="ARBA00022723"/>
    </source>
</evidence>
<feature type="non-terminal residue" evidence="14">
    <location>
        <position position="1"/>
    </location>
</feature>
<keyword evidence="9" id="KW-0539">Nucleus</keyword>
<name>A0A1B6C4W0_9HEMI</name>
<evidence type="ECO:0000256" key="1">
    <source>
        <dbReference type="ARBA" id="ARBA00004123"/>
    </source>
</evidence>
<feature type="domain" description="C2H2-type" evidence="12">
    <location>
        <begin position="444"/>
        <end position="471"/>
    </location>
</feature>
<evidence type="ECO:0000256" key="7">
    <source>
        <dbReference type="ARBA" id="ARBA00023125"/>
    </source>
</evidence>
<gene>
    <name evidence="14" type="ORF">g.45711</name>
</gene>
<keyword evidence="4 10" id="KW-0863">Zinc-finger</keyword>
<feature type="binding site" evidence="11">
    <location>
        <position position="16"/>
    </location>
    <ligand>
        <name>Zn(2+)</name>
        <dbReference type="ChEBI" id="CHEBI:29105"/>
    </ligand>
</feature>
<keyword evidence="5 11" id="KW-0862">Zinc</keyword>
<dbReference type="Gene3D" id="3.40.1800.20">
    <property type="match status" value="1"/>
</dbReference>
<sequence>VILAYLKMLLDFKKTCRLCLHQDFELDSGLIPIFNESVFFDSTLSLPSRILACVSIEVCVGDNMPNQICKKCIQQIDDWIKFKEICDSSNSFLHQCLSDIQVSTINKTLAEEEDVAGKSNEKENNLEIPYTLPDMDVSFFEQDSLFHEFDDSHQDIWQNPDVLNTSLTEELLGPTFSYSNLPSKEMLNSEPNKTNEKNNSEMRAKYKLKYDKIYKNKYNCEFCSKVFSKFSQLIDHDINDHKELFKNHACSVCSRIFVSEERVNLHVKLKHKEKTFECDICGVKTVSKKCLTIHMRKHSGKFTCSECGLSTSSQGMLMRHFRVHTGERPYPCKNEGCKASFATNKSRDVHMSVHSKIKITFKCDICSLVVGSLNGLHAHKATHNNEKSCMCDVCGKTFKTQVSLSNHIKIHSETKFECQHCDKKFCSKQILQRHLRLHLNIKCFVCPECGKGFNRLDTLKFHVKLHSGQKQFSCETCGKAYILQRDLKKHTKRSHSTVTQKIKEVGLIYNNCDKEVKTS</sequence>
<dbReference type="GO" id="GO:0000978">
    <property type="term" value="F:RNA polymerase II cis-regulatory region sequence-specific DNA binding"/>
    <property type="evidence" value="ECO:0007669"/>
    <property type="project" value="TreeGrafter"/>
</dbReference>